<evidence type="ECO:0000256" key="1">
    <source>
        <dbReference type="ARBA" id="ARBA00004571"/>
    </source>
</evidence>
<dbReference type="InterPro" id="IPR000531">
    <property type="entry name" value="Beta-barrel_TonB"/>
</dbReference>
<keyword evidence="16" id="KW-1185">Reference proteome</keyword>
<name>A0A347U8P9_9BACT</name>
<dbReference type="GO" id="GO:0009279">
    <property type="term" value="C:cell outer membrane"/>
    <property type="evidence" value="ECO:0007669"/>
    <property type="project" value="UniProtKB-SubCell"/>
</dbReference>
<dbReference type="InterPro" id="IPR036942">
    <property type="entry name" value="Beta-barrel_TonB_sf"/>
</dbReference>
<dbReference type="Pfam" id="PF07715">
    <property type="entry name" value="Plug"/>
    <property type="match status" value="1"/>
</dbReference>
<dbReference type="GO" id="GO:0044718">
    <property type="term" value="P:siderophore transmembrane transport"/>
    <property type="evidence" value="ECO:0007669"/>
    <property type="project" value="TreeGrafter"/>
</dbReference>
<sequence>MRIKSLFLFLSSSLILQANEYKFDLLDDIFDLDLEQLQQIKVNSASKYSQNLNFTPAKMIVITKEQIEQRGYRSIDELLNDLPAIQILNHADSGIMNQIGIRGIMGNNYFKILQDGIEINQTDGEIMSVSMQYPLFGIERVEILYGAASVIYGADAMSGVINLISSTKENGQAGIWAGERGYKYFYATQALKLDEGLFSYKAHFHTDQDYNFDKEYPYDYWGSGSSDFQPQETKSLNLKYAKDGFDTGINYRYFSESTLTAMNGKNSLSNVFDKDANLNSELFSTFARYKTTIFNEIESTTTISYKSTELLKDSYFRNIYTSYEPGYKYSKSQRYAIEETLNKNYKNHNFTFGTSIEWFESIPMTYDLPTQSLSNVYIKGSNNEIEAPIYDESWNNIAFYLQDQITLNENFQLSIAGRYDVNSSYESNFNPRVALIHSQDSLTQKLIYSQAFLAPSNYNKYKIYGTPLEPNTLGDGNKYQTDTFRVANPDLKPEQSKSYEYNLDFLLSKNDLISFSIYYSTIKDLILIEEKMPEQSNYIEDTTILDPRGANNAASSQIYGSDISYNGHSYFSGYDLNYWLNYSYIDGRIDYEYDYDLPFLAQNIFKAGTTLKVKDFTLTPSIRWVSPITASYYKDGELARVDSYFISNLYSSYSLNKKEKLSLKIDNLFDTHYYGVRYNTSSKYVTPQNTRMVSLAYTINF</sequence>
<evidence type="ECO:0000313" key="15">
    <source>
        <dbReference type="EMBL" id="RXI30123.1"/>
    </source>
</evidence>
<keyword evidence="2 10" id="KW-0813">Transport</keyword>
<evidence type="ECO:0000259" key="13">
    <source>
        <dbReference type="Pfam" id="PF07715"/>
    </source>
</evidence>
<evidence type="ECO:0000256" key="5">
    <source>
        <dbReference type="ARBA" id="ARBA00022729"/>
    </source>
</evidence>
<keyword evidence="9 10" id="KW-0998">Cell outer membrane</keyword>
<evidence type="ECO:0000256" key="6">
    <source>
        <dbReference type="ARBA" id="ARBA00023077"/>
    </source>
</evidence>
<evidence type="ECO:0000256" key="10">
    <source>
        <dbReference type="PROSITE-ProRule" id="PRU01360"/>
    </source>
</evidence>
<evidence type="ECO:0000256" key="11">
    <source>
        <dbReference type="RuleBase" id="RU003357"/>
    </source>
</evidence>
<dbReference type="EMBL" id="CP032097">
    <property type="protein sequence ID" value="AXX95227.1"/>
    <property type="molecule type" value="Genomic_DNA"/>
</dbReference>
<dbReference type="GO" id="GO:0015344">
    <property type="term" value="F:siderophore uptake transmembrane transporter activity"/>
    <property type="evidence" value="ECO:0007669"/>
    <property type="project" value="TreeGrafter"/>
</dbReference>
<reference evidence="15 17" key="1">
    <citation type="submission" date="2017-09" db="EMBL/GenBank/DDBJ databases">
        <title>Genomics of the genus Arcobacter.</title>
        <authorList>
            <person name="Perez-Cataluna A."/>
            <person name="Figueras M.J."/>
            <person name="Salas-Masso N."/>
        </authorList>
    </citation>
    <scope>NUCLEOTIDE SEQUENCE [LARGE SCALE GENOMIC DNA]</scope>
    <source>
        <strain evidence="15 17">CECT 7837</strain>
    </source>
</reference>
<dbReference type="AlphaFoldDB" id="A0A347U8P9"/>
<evidence type="ECO:0000256" key="4">
    <source>
        <dbReference type="ARBA" id="ARBA00022692"/>
    </source>
</evidence>
<dbReference type="RefSeq" id="WP_118917408.1">
    <property type="nucleotide sequence ID" value="NZ_CP032097.1"/>
</dbReference>
<accession>A0A347U8P9</accession>
<dbReference type="PROSITE" id="PS52016">
    <property type="entry name" value="TONB_DEPENDENT_REC_3"/>
    <property type="match status" value="1"/>
</dbReference>
<dbReference type="Gene3D" id="2.40.170.20">
    <property type="entry name" value="TonB-dependent receptor, beta-barrel domain"/>
    <property type="match status" value="1"/>
</dbReference>
<dbReference type="SUPFAM" id="SSF56935">
    <property type="entry name" value="Porins"/>
    <property type="match status" value="1"/>
</dbReference>
<keyword evidence="3 10" id="KW-1134">Transmembrane beta strand</keyword>
<keyword evidence="7 10" id="KW-0472">Membrane</keyword>
<dbReference type="KEGG" id="aell:AELL_1569"/>
<reference evidence="14 16" key="2">
    <citation type="submission" date="2018-08" db="EMBL/GenBank/DDBJ databases">
        <title>Complete genome of the Arcobacter ellisii type strain LMG 26155.</title>
        <authorList>
            <person name="Miller W.G."/>
            <person name="Yee E."/>
            <person name="Bono J.L."/>
        </authorList>
    </citation>
    <scope>NUCLEOTIDE SEQUENCE [LARGE SCALE GENOMIC DNA]</scope>
    <source>
        <strain evidence="14 16">LMG 26155</strain>
    </source>
</reference>
<gene>
    <name evidence="14" type="ORF">AELL_1569</name>
    <name evidence="15" type="ORF">CP962_08945</name>
</gene>
<dbReference type="PANTHER" id="PTHR30069">
    <property type="entry name" value="TONB-DEPENDENT OUTER MEMBRANE RECEPTOR"/>
    <property type="match status" value="1"/>
</dbReference>
<evidence type="ECO:0000256" key="7">
    <source>
        <dbReference type="ARBA" id="ARBA00023136"/>
    </source>
</evidence>
<evidence type="ECO:0000256" key="2">
    <source>
        <dbReference type="ARBA" id="ARBA00022448"/>
    </source>
</evidence>
<evidence type="ECO:0000259" key="12">
    <source>
        <dbReference type="Pfam" id="PF00593"/>
    </source>
</evidence>
<keyword evidence="6 11" id="KW-0798">TonB box</keyword>
<dbReference type="OrthoDB" id="9800913at2"/>
<dbReference type="Proteomes" id="UP000262582">
    <property type="component" value="Chromosome"/>
</dbReference>
<feature type="domain" description="TonB-dependent receptor-like beta-barrel" evidence="12">
    <location>
        <begin position="220"/>
        <end position="668"/>
    </location>
</feature>
<evidence type="ECO:0000313" key="17">
    <source>
        <dbReference type="Proteomes" id="UP000290588"/>
    </source>
</evidence>
<evidence type="ECO:0000313" key="16">
    <source>
        <dbReference type="Proteomes" id="UP000262582"/>
    </source>
</evidence>
<keyword evidence="4 10" id="KW-0812">Transmembrane</keyword>
<comment type="similarity">
    <text evidence="10 11">Belongs to the TonB-dependent receptor family.</text>
</comment>
<dbReference type="Proteomes" id="UP000290588">
    <property type="component" value="Unassembled WGS sequence"/>
</dbReference>
<dbReference type="InterPro" id="IPR037066">
    <property type="entry name" value="Plug_dom_sf"/>
</dbReference>
<organism evidence="15 17">
    <name type="scientific">Arcobacter ellisii</name>
    <dbReference type="NCBI Taxonomy" id="913109"/>
    <lineage>
        <taxon>Bacteria</taxon>
        <taxon>Pseudomonadati</taxon>
        <taxon>Campylobacterota</taxon>
        <taxon>Epsilonproteobacteria</taxon>
        <taxon>Campylobacterales</taxon>
        <taxon>Arcobacteraceae</taxon>
        <taxon>Arcobacter</taxon>
    </lineage>
</organism>
<dbReference type="EMBL" id="NXIG01000008">
    <property type="protein sequence ID" value="RXI30123.1"/>
    <property type="molecule type" value="Genomic_DNA"/>
</dbReference>
<evidence type="ECO:0000313" key="14">
    <source>
        <dbReference type="EMBL" id="AXX95227.1"/>
    </source>
</evidence>
<evidence type="ECO:0000256" key="9">
    <source>
        <dbReference type="ARBA" id="ARBA00023237"/>
    </source>
</evidence>
<dbReference type="Pfam" id="PF00593">
    <property type="entry name" value="TonB_dep_Rec_b-barrel"/>
    <property type="match status" value="1"/>
</dbReference>
<feature type="domain" description="TonB-dependent receptor plug" evidence="13">
    <location>
        <begin position="55"/>
        <end position="160"/>
    </location>
</feature>
<protein>
    <submittedName>
        <fullName evidence="14">TonB-dependent siderophore receptor</fullName>
    </submittedName>
</protein>
<dbReference type="InterPro" id="IPR012910">
    <property type="entry name" value="Plug_dom"/>
</dbReference>
<proteinExistence type="inferred from homology"/>
<dbReference type="InterPro" id="IPR039426">
    <property type="entry name" value="TonB-dep_rcpt-like"/>
</dbReference>
<keyword evidence="8 14" id="KW-0675">Receptor</keyword>
<dbReference type="PANTHER" id="PTHR30069:SF29">
    <property type="entry name" value="HEMOGLOBIN AND HEMOGLOBIN-HAPTOGLOBIN-BINDING PROTEIN 1-RELATED"/>
    <property type="match status" value="1"/>
</dbReference>
<keyword evidence="5" id="KW-0732">Signal</keyword>
<evidence type="ECO:0000256" key="3">
    <source>
        <dbReference type="ARBA" id="ARBA00022452"/>
    </source>
</evidence>
<evidence type="ECO:0000256" key="8">
    <source>
        <dbReference type="ARBA" id="ARBA00023170"/>
    </source>
</evidence>
<dbReference type="Gene3D" id="2.170.130.10">
    <property type="entry name" value="TonB-dependent receptor, plug domain"/>
    <property type="match status" value="1"/>
</dbReference>
<comment type="subcellular location">
    <subcellularLocation>
        <location evidence="1 10">Cell outer membrane</location>
        <topology evidence="1 10">Multi-pass membrane protein</topology>
    </subcellularLocation>
</comment>